<protein>
    <submittedName>
        <fullName evidence="5">SDR family NAD(P)-dependent oxidoreductase</fullName>
    </submittedName>
</protein>
<evidence type="ECO:0000313" key="5">
    <source>
        <dbReference type="EMBL" id="MCF6376366.1"/>
    </source>
</evidence>
<dbReference type="Gene3D" id="3.40.50.720">
    <property type="entry name" value="NAD(P)-binding Rossmann-like Domain"/>
    <property type="match status" value="1"/>
</dbReference>
<dbReference type="SUPFAM" id="SSF51735">
    <property type="entry name" value="NAD(P)-binding Rossmann-fold domains"/>
    <property type="match status" value="1"/>
</dbReference>
<dbReference type="PROSITE" id="PS00061">
    <property type="entry name" value="ADH_SHORT"/>
    <property type="match status" value="1"/>
</dbReference>
<evidence type="ECO:0000313" key="6">
    <source>
        <dbReference type="Proteomes" id="UP001201161"/>
    </source>
</evidence>
<comment type="caution">
    <text evidence="5">The sequence shown here is derived from an EMBL/GenBank/DDBJ whole genome shotgun (WGS) entry which is preliminary data.</text>
</comment>
<sequence>MSTLGGAVVTGAGRGLGRLVAGLLVDRGHDVLVTDLDGEAAAAVAAELGPRATARALDVRDDVAVDAARDELVGRAGRLAVWVNNAGVLVTGPAWEQDPQARRLMLEVNALGTINGTVSAIAAMREHGGHVVNVVSLAGLTPVPGEAVYAASKHAAIGFSLSTAADLRLAGIGGIDISCICPDGIWTPMLHDKLDDPGAALSFSGRLLQPEEVVAAVARVLDRPRPVTTLPRSRGVQARLAALAPRLAVAVSPLVAARGRRTQARMLRER</sequence>
<evidence type="ECO:0000256" key="4">
    <source>
        <dbReference type="RuleBase" id="RU000363"/>
    </source>
</evidence>
<keyword evidence="6" id="KW-1185">Reference proteome</keyword>
<gene>
    <name evidence="5" type="ORF">L2K70_01985</name>
</gene>
<dbReference type="InterPro" id="IPR020904">
    <property type="entry name" value="Sc_DH/Rdtase_CS"/>
</dbReference>
<dbReference type="PRINTS" id="PR00080">
    <property type="entry name" value="SDRFAMILY"/>
</dbReference>
<keyword evidence="3" id="KW-0560">Oxidoreductase</keyword>
<keyword evidence="2" id="KW-0521">NADP</keyword>
<organism evidence="5 6">
    <name type="scientific">Nocardioides potassii</name>
    <dbReference type="NCBI Taxonomy" id="2911371"/>
    <lineage>
        <taxon>Bacteria</taxon>
        <taxon>Bacillati</taxon>
        <taxon>Actinomycetota</taxon>
        <taxon>Actinomycetes</taxon>
        <taxon>Propionibacteriales</taxon>
        <taxon>Nocardioidaceae</taxon>
        <taxon>Nocardioides</taxon>
    </lineage>
</organism>
<dbReference type="RefSeq" id="WP_236398240.1">
    <property type="nucleotide sequence ID" value="NZ_JAKJHZ010000003.1"/>
</dbReference>
<comment type="similarity">
    <text evidence="1 4">Belongs to the short-chain dehydrogenases/reductases (SDR) family.</text>
</comment>
<evidence type="ECO:0000256" key="2">
    <source>
        <dbReference type="ARBA" id="ARBA00022857"/>
    </source>
</evidence>
<dbReference type="PANTHER" id="PTHR43391:SF14">
    <property type="entry name" value="DEHYDROGENASE_REDUCTASE SDR FAMILY PROTEIN 7-LIKE"/>
    <property type="match status" value="1"/>
</dbReference>
<dbReference type="CDD" id="cd05233">
    <property type="entry name" value="SDR_c"/>
    <property type="match status" value="1"/>
</dbReference>
<proteinExistence type="inferred from homology"/>
<evidence type="ECO:0000256" key="1">
    <source>
        <dbReference type="ARBA" id="ARBA00006484"/>
    </source>
</evidence>
<dbReference type="EMBL" id="JAKJHZ010000003">
    <property type="protein sequence ID" value="MCF6376366.1"/>
    <property type="molecule type" value="Genomic_DNA"/>
</dbReference>
<reference evidence="5 6" key="1">
    <citation type="submission" date="2022-01" db="EMBL/GenBank/DDBJ databases">
        <title>Nocardioides sp. nov., an actinomycete isolated from mining soil.</title>
        <authorList>
            <person name="Liu L."/>
        </authorList>
    </citation>
    <scope>NUCLEOTIDE SEQUENCE [LARGE SCALE GENOMIC DNA]</scope>
    <source>
        <strain evidence="5 6">KLBMP 9356</strain>
    </source>
</reference>
<accession>A0ABS9H825</accession>
<dbReference type="Pfam" id="PF00106">
    <property type="entry name" value="adh_short"/>
    <property type="match status" value="1"/>
</dbReference>
<evidence type="ECO:0000256" key="3">
    <source>
        <dbReference type="ARBA" id="ARBA00023002"/>
    </source>
</evidence>
<dbReference type="InterPro" id="IPR002347">
    <property type="entry name" value="SDR_fam"/>
</dbReference>
<name>A0ABS9H825_9ACTN</name>
<dbReference type="PANTHER" id="PTHR43391">
    <property type="entry name" value="RETINOL DEHYDROGENASE-RELATED"/>
    <property type="match status" value="1"/>
</dbReference>
<dbReference type="InterPro" id="IPR036291">
    <property type="entry name" value="NAD(P)-bd_dom_sf"/>
</dbReference>
<dbReference type="Proteomes" id="UP001201161">
    <property type="component" value="Unassembled WGS sequence"/>
</dbReference>
<dbReference type="PRINTS" id="PR00081">
    <property type="entry name" value="GDHRDH"/>
</dbReference>